<gene>
    <name evidence="7" type="ORF">F3Y22_tig00116974pilonHSYRG00048</name>
</gene>
<evidence type="ECO:0000259" key="5">
    <source>
        <dbReference type="PROSITE" id="PS50090"/>
    </source>
</evidence>
<dbReference type="PANTHER" id="PTHR47999:SF96">
    <property type="entry name" value="TRANSCRIPTION REPRESSOR MYB6-LIKE"/>
    <property type="match status" value="1"/>
</dbReference>
<dbReference type="InterPro" id="IPR017930">
    <property type="entry name" value="Myb_dom"/>
</dbReference>
<keyword evidence="8" id="KW-1185">Reference proteome</keyword>
<keyword evidence="4" id="KW-0539">Nucleus</keyword>
<evidence type="ECO:0000259" key="6">
    <source>
        <dbReference type="PROSITE" id="PS51294"/>
    </source>
</evidence>
<comment type="caution">
    <text evidence="7">The sequence shown here is derived from an EMBL/GenBank/DDBJ whole genome shotgun (WGS) entry which is preliminary data.</text>
</comment>
<keyword evidence="3" id="KW-0238">DNA-binding</keyword>
<dbReference type="GO" id="GO:0003677">
    <property type="term" value="F:DNA binding"/>
    <property type="evidence" value="ECO:0007669"/>
    <property type="project" value="UniProtKB-KW"/>
</dbReference>
<dbReference type="PANTHER" id="PTHR47999">
    <property type="entry name" value="TRANSCRIPTION FACTOR MYB8-RELATED-RELATED"/>
    <property type="match status" value="1"/>
</dbReference>
<reference evidence="7" key="1">
    <citation type="submission" date="2019-09" db="EMBL/GenBank/DDBJ databases">
        <title>Draft genome information of white flower Hibiscus syriacus.</title>
        <authorList>
            <person name="Kim Y.-M."/>
        </authorList>
    </citation>
    <scope>NUCLEOTIDE SEQUENCE [LARGE SCALE GENOMIC DNA]</scope>
    <source>
        <strain evidence="7">YM2019G1</strain>
    </source>
</reference>
<dbReference type="InterPro" id="IPR009057">
    <property type="entry name" value="Homeodomain-like_sf"/>
</dbReference>
<feature type="domain" description="HTH myb-type" evidence="6">
    <location>
        <begin position="101"/>
        <end position="153"/>
    </location>
</feature>
<dbReference type="InterPro" id="IPR001005">
    <property type="entry name" value="SANT/Myb"/>
</dbReference>
<dbReference type="AlphaFoldDB" id="A0A6A2WGN9"/>
<evidence type="ECO:0000313" key="8">
    <source>
        <dbReference type="Proteomes" id="UP000436088"/>
    </source>
</evidence>
<dbReference type="PROSITE" id="PS51294">
    <property type="entry name" value="HTH_MYB"/>
    <property type="match status" value="2"/>
</dbReference>
<name>A0A6A2WGN9_HIBSY</name>
<dbReference type="CDD" id="cd00167">
    <property type="entry name" value="SANT"/>
    <property type="match status" value="2"/>
</dbReference>
<evidence type="ECO:0000256" key="4">
    <source>
        <dbReference type="ARBA" id="ARBA00023242"/>
    </source>
</evidence>
<organism evidence="7 8">
    <name type="scientific">Hibiscus syriacus</name>
    <name type="common">Rose of Sharon</name>
    <dbReference type="NCBI Taxonomy" id="106335"/>
    <lineage>
        <taxon>Eukaryota</taxon>
        <taxon>Viridiplantae</taxon>
        <taxon>Streptophyta</taxon>
        <taxon>Embryophyta</taxon>
        <taxon>Tracheophyta</taxon>
        <taxon>Spermatophyta</taxon>
        <taxon>Magnoliopsida</taxon>
        <taxon>eudicotyledons</taxon>
        <taxon>Gunneridae</taxon>
        <taxon>Pentapetalae</taxon>
        <taxon>rosids</taxon>
        <taxon>malvids</taxon>
        <taxon>Malvales</taxon>
        <taxon>Malvaceae</taxon>
        <taxon>Malvoideae</taxon>
        <taxon>Hibiscus</taxon>
    </lineage>
</organism>
<dbReference type="SMART" id="SM00717">
    <property type="entry name" value="SANT"/>
    <property type="match status" value="2"/>
</dbReference>
<evidence type="ECO:0000313" key="7">
    <source>
        <dbReference type="EMBL" id="KAE8658152.1"/>
    </source>
</evidence>
<sequence length="346" mass="38290">MTSPSMVSRSDPFSIANRSPSVKATVSPSLFVNLHLKNSSAFRNHHGLIHCLVRVKLRPISVGGASFVSLVECCLVGSVYSGCVGLPEPREKMGRTPCCSKEGLNRGAWTALEDKTLTDYIKQHGEGRWRNLPKRAGLKRCGKSCRLRWMNYLRPDIKRGNISADEEELIIKLHKLLGNRWSLIAGRLPGRTDNEIKNYWNTNLSKKVHDCREKTAAGTSKQATGANGNASFSTNVVRTRATRCSKVFINPDASSVSENQTSSEPAQINVLLPVMSESDNEGTGPVSSDFTLDFNMGEEEFCLSDLLNFDFCDVNELDNGNVFCSSSSTDQTFAFSDDMLKCWFEL</sequence>
<comment type="subcellular location">
    <subcellularLocation>
        <location evidence="1">Nucleus</location>
    </subcellularLocation>
</comment>
<dbReference type="Gene3D" id="1.10.10.60">
    <property type="entry name" value="Homeodomain-like"/>
    <property type="match status" value="2"/>
</dbReference>
<dbReference type="Pfam" id="PF00249">
    <property type="entry name" value="Myb_DNA-binding"/>
    <property type="match status" value="2"/>
</dbReference>
<dbReference type="FunFam" id="1.10.10.60:FF:000001">
    <property type="entry name" value="MYB-related transcription factor"/>
    <property type="match status" value="1"/>
</dbReference>
<feature type="domain" description="Myb-like" evidence="5">
    <location>
        <begin position="101"/>
        <end position="153"/>
    </location>
</feature>
<proteinExistence type="predicted"/>
<protein>
    <submittedName>
        <fullName evidence="7">Transcription factor TT2</fullName>
    </submittedName>
</protein>
<feature type="domain" description="Myb-like" evidence="5">
    <location>
        <begin position="154"/>
        <end position="204"/>
    </location>
</feature>
<dbReference type="GO" id="GO:0005634">
    <property type="term" value="C:nucleus"/>
    <property type="evidence" value="ECO:0007669"/>
    <property type="project" value="UniProtKB-SubCell"/>
</dbReference>
<dbReference type="InterPro" id="IPR015495">
    <property type="entry name" value="Myb_TF_plants"/>
</dbReference>
<keyword evidence="2" id="KW-0677">Repeat</keyword>
<dbReference type="SUPFAM" id="SSF46689">
    <property type="entry name" value="Homeodomain-like"/>
    <property type="match status" value="1"/>
</dbReference>
<evidence type="ECO:0000256" key="3">
    <source>
        <dbReference type="ARBA" id="ARBA00023125"/>
    </source>
</evidence>
<dbReference type="EMBL" id="VEPZ02001747">
    <property type="protein sequence ID" value="KAE8658152.1"/>
    <property type="molecule type" value="Genomic_DNA"/>
</dbReference>
<dbReference type="Proteomes" id="UP000436088">
    <property type="component" value="Unassembled WGS sequence"/>
</dbReference>
<evidence type="ECO:0000256" key="1">
    <source>
        <dbReference type="ARBA" id="ARBA00004123"/>
    </source>
</evidence>
<dbReference type="PROSITE" id="PS50090">
    <property type="entry name" value="MYB_LIKE"/>
    <property type="match status" value="2"/>
</dbReference>
<evidence type="ECO:0000256" key="2">
    <source>
        <dbReference type="ARBA" id="ARBA00022737"/>
    </source>
</evidence>
<accession>A0A6A2WGN9</accession>
<feature type="domain" description="HTH myb-type" evidence="6">
    <location>
        <begin position="154"/>
        <end position="208"/>
    </location>
</feature>